<evidence type="ECO:0000313" key="1">
    <source>
        <dbReference type="EMBL" id="OCL07608.1"/>
    </source>
</evidence>
<dbReference type="EMBL" id="KV749829">
    <property type="protein sequence ID" value="OCL07608.1"/>
    <property type="molecule type" value="Genomic_DNA"/>
</dbReference>
<protein>
    <submittedName>
        <fullName evidence="1">Uncharacterized protein</fullName>
    </submittedName>
</protein>
<keyword evidence="2" id="KW-1185">Reference proteome</keyword>
<organism evidence="1 2">
    <name type="scientific">Glonium stellatum</name>
    <dbReference type="NCBI Taxonomy" id="574774"/>
    <lineage>
        <taxon>Eukaryota</taxon>
        <taxon>Fungi</taxon>
        <taxon>Dikarya</taxon>
        <taxon>Ascomycota</taxon>
        <taxon>Pezizomycotina</taxon>
        <taxon>Dothideomycetes</taxon>
        <taxon>Pleosporomycetidae</taxon>
        <taxon>Gloniales</taxon>
        <taxon>Gloniaceae</taxon>
        <taxon>Glonium</taxon>
    </lineage>
</organism>
<evidence type="ECO:0000313" key="2">
    <source>
        <dbReference type="Proteomes" id="UP000250140"/>
    </source>
</evidence>
<reference evidence="1 2" key="1">
    <citation type="journal article" date="2016" name="Nat. Commun.">
        <title>Ectomycorrhizal ecology is imprinted in the genome of the dominant symbiotic fungus Cenococcum geophilum.</title>
        <authorList>
            <consortium name="DOE Joint Genome Institute"/>
            <person name="Peter M."/>
            <person name="Kohler A."/>
            <person name="Ohm R.A."/>
            <person name="Kuo A."/>
            <person name="Krutzmann J."/>
            <person name="Morin E."/>
            <person name="Arend M."/>
            <person name="Barry K.W."/>
            <person name="Binder M."/>
            <person name="Choi C."/>
            <person name="Clum A."/>
            <person name="Copeland A."/>
            <person name="Grisel N."/>
            <person name="Haridas S."/>
            <person name="Kipfer T."/>
            <person name="LaButti K."/>
            <person name="Lindquist E."/>
            <person name="Lipzen A."/>
            <person name="Maire R."/>
            <person name="Meier B."/>
            <person name="Mihaltcheva S."/>
            <person name="Molinier V."/>
            <person name="Murat C."/>
            <person name="Poggeler S."/>
            <person name="Quandt C.A."/>
            <person name="Sperisen C."/>
            <person name="Tritt A."/>
            <person name="Tisserant E."/>
            <person name="Crous P.W."/>
            <person name="Henrissat B."/>
            <person name="Nehls U."/>
            <person name="Egli S."/>
            <person name="Spatafora J.W."/>
            <person name="Grigoriev I.V."/>
            <person name="Martin F.M."/>
        </authorList>
    </citation>
    <scope>NUCLEOTIDE SEQUENCE [LARGE SCALE GENOMIC DNA]</scope>
    <source>
        <strain evidence="1 2">CBS 207.34</strain>
    </source>
</reference>
<feature type="non-terminal residue" evidence="1">
    <location>
        <position position="1"/>
    </location>
</feature>
<name>A0A8E2JS97_9PEZI</name>
<dbReference type="InterPro" id="IPR052895">
    <property type="entry name" value="HetReg/Transcr_Mod"/>
</dbReference>
<dbReference type="PANTHER" id="PTHR24148">
    <property type="entry name" value="ANKYRIN REPEAT DOMAIN-CONTAINING PROTEIN 39 HOMOLOG-RELATED"/>
    <property type="match status" value="1"/>
</dbReference>
<sequence>EQISVDYDSPVDRVYRDVAAAIIEETQDLSILLDCHYTVAGTKSPTLPSWSHVGDLVVIFKGASRPFIIRAKENHWQLIGAAYVHGIMHGEV</sequence>
<dbReference type="Proteomes" id="UP000250140">
    <property type="component" value="Unassembled WGS sequence"/>
</dbReference>
<dbReference type="AlphaFoldDB" id="A0A8E2JS97"/>
<proteinExistence type="predicted"/>
<gene>
    <name evidence="1" type="ORF">AOQ84DRAFT_267470</name>
</gene>
<dbReference type="Pfam" id="PF26639">
    <property type="entry name" value="Het-6_barrel"/>
    <property type="match status" value="1"/>
</dbReference>
<dbReference type="PANTHER" id="PTHR24148:SF80">
    <property type="entry name" value="HETEROKARYON INCOMPATIBILITY DOMAIN-CONTAINING PROTEIN"/>
    <property type="match status" value="1"/>
</dbReference>
<dbReference type="OrthoDB" id="2157530at2759"/>
<feature type="non-terminal residue" evidence="1">
    <location>
        <position position="92"/>
    </location>
</feature>
<accession>A0A8E2JS97</accession>